<name>A0ABV8NGJ2_9SPHI</name>
<gene>
    <name evidence="1" type="ORF">ACFOUY_05200</name>
</gene>
<dbReference type="PROSITE" id="PS51257">
    <property type="entry name" value="PROKAR_LIPOPROTEIN"/>
    <property type="match status" value="1"/>
</dbReference>
<dbReference type="Proteomes" id="UP001595792">
    <property type="component" value="Unassembled WGS sequence"/>
</dbReference>
<evidence type="ECO:0000313" key="1">
    <source>
        <dbReference type="EMBL" id="MFC4196084.1"/>
    </source>
</evidence>
<keyword evidence="2" id="KW-1185">Reference proteome</keyword>
<organism evidence="1 2">
    <name type="scientific">Pedobacter jamesrossensis</name>
    <dbReference type="NCBI Taxonomy" id="1908238"/>
    <lineage>
        <taxon>Bacteria</taxon>
        <taxon>Pseudomonadati</taxon>
        <taxon>Bacteroidota</taxon>
        <taxon>Sphingobacteriia</taxon>
        <taxon>Sphingobacteriales</taxon>
        <taxon>Sphingobacteriaceae</taxon>
        <taxon>Pedobacter</taxon>
    </lineage>
</organism>
<dbReference type="EMBL" id="JBHSBY010000030">
    <property type="protein sequence ID" value="MFC4196084.1"/>
    <property type="molecule type" value="Genomic_DNA"/>
</dbReference>
<dbReference type="RefSeq" id="WP_378959413.1">
    <property type="nucleotide sequence ID" value="NZ_JBHRXC010000016.1"/>
</dbReference>
<sequence length="224" mass="25337">MKIYIVLFLLLITSCKNGNKKPIANVTNVDTTTVEVKENLPITEPLEEEQPNNFNVVIEKVRGDLNKDGIADLVSVKQDTVNDNRPYRLQAYLSQPNRKLKLILSSDSAIVVRYPNGKYNAVNDAPFTGIEIKKGTLIISHELTRGSFSHQFRYQNKKFELIGFRSASVSGGMIEETDFNLSTGDKVITHTTIGNDKILDKTKSKELIKYLPNLTVFEPYTFMY</sequence>
<proteinExistence type="predicted"/>
<comment type="caution">
    <text evidence="1">The sequence shown here is derived from an EMBL/GenBank/DDBJ whole genome shotgun (WGS) entry which is preliminary data.</text>
</comment>
<accession>A0ABV8NGJ2</accession>
<reference evidence="2" key="1">
    <citation type="journal article" date="2019" name="Int. J. Syst. Evol. Microbiol.">
        <title>The Global Catalogue of Microorganisms (GCM) 10K type strain sequencing project: providing services to taxonomists for standard genome sequencing and annotation.</title>
        <authorList>
            <consortium name="The Broad Institute Genomics Platform"/>
            <consortium name="The Broad Institute Genome Sequencing Center for Infectious Disease"/>
            <person name="Wu L."/>
            <person name="Ma J."/>
        </authorList>
    </citation>
    <scope>NUCLEOTIDE SEQUENCE [LARGE SCALE GENOMIC DNA]</scope>
    <source>
        <strain evidence="2">CCM 8689</strain>
    </source>
</reference>
<protein>
    <recommendedName>
        <fullName evidence="3">Lipoprotein</fullName>
    </recommendedName>
</protein>
<evidence type="ECO:0008006" key="3">
    <source>
        <dbReference type="Google" id="ProtNLM"/>
    </source>
</evidence>
<evidence type="ECO:0000313" key="2">
    <source>
        <dbReference type="Proteomes" id="UP001595792"/>
    </source>
</evidence>